<evidence type="ECO:0000259" key="7">
    <source>
        <dbReference type="PROSITE" id="PS50011"/>
    </source>
</evidence>
<dbReference type="PROSITE" id="PS00107">
    <property type="entry name" value="PROTEIN_KINASE_ATP"/>
    <property type="match status" value="1"/>
</dbReference>
<dbReference type="PROSITE" id="PS50011">
    <property type="entry name" value="PROTEIN_KINASE_DOM"/>
    <property type="match status" value="1"/>
</dbReference>
<proteinExistence type="predicted"/>
<feature type="binding site" evidence="5">
    <location>
        <position position="116"/>
    </location>
    <ligand>
        <name>ATP</name>
        <dbReference type="ChEBI" id="CHEBI:30616"/>
    </ligand>
</feature>
<evidence type="ECO:0000313" key="8">
    <source>
        <dbReference type="EMBL" id="MST81415.1"/>
    </source>
</evidence>
<dbReference type="SUPFAM" id="SSF56112">
    <property type="entry name" value="Protein kinase-like (PK-like)"/>
    <property type="match status" value="1"/>
</dbReference>
<gene>
    <name evidence="8" type="ORF">FYJ60_03660</name>
</gene>
<evidence type="ECO:0000313" key="9">
    <source>
        <dbReference type="Proteomes" id="UP000466864"/>
    </source>
</evidence>
<feature type="transmembrane region" description="Helical" evidence="6">
    <location>
        <begin position="356"/>
        <end position="378"/>
    </location>
</feature>
<evidence type="ECO:0000256" key="1">
    <source>
        <dbReference type="ARBA" id="ARBA00022679"/>
    </source>
</evidence>
<keyword evidence="2 5" id="KW-0547">Nucleotide-binding</keyword>
<evidence type="ECO:0000256" key="5">
    <source>
        <dbReference type="PROSITE-ProRule" id="PRU10141"/>
    </source>
</evidence>
<evidence type="ECO:0000256" key="6">
    <source>
        <dbReference type="SAM" id="Phobius"/>
    </source>
</evidence>
<dbReference type="InterPro" id="IPR011009">
    <property type="entry name" value="Kinase-like_dom_sf"/>
</dbReference>
<dbReference type="EMBL" id="VUMV01000002">
    <property type="protein sequence ID" value="MST81415.1"/>
    <property type="molecule type" value="Genomic_DNA"/>
</dbReference>
<dbReference type="Gene3D" id="1.10.510.10">
    <property type="entry name" value="Transferase(Phosphotransferase) domain 1"/>
    <property type="match status" value="1"/>
</dbReference>
<evidence type="ECO:0000256" key="2">
    <source>
        <dbReference type="ARBA" id="ARBA00022741"/>
    </source>
</evidence>
<evidence type="ECO:0000256" key="3">
    <source>
        <dbReference type="ARBA" id="ARBA00022777"/>
    </source>
</evidence>
<dbReference type="Proteomes" id="UP000466864">
    <property type="component" value="Unassembled WGS sequence"/>
</dbReference>
<dbReference type="PANTHER" id="PTHR43289">
    <property type="entry name" value="MITOGEN-ACTIVATED PROTEIN KINASE KINASE KINASE 20-RELATED"/>
    <property type="match status" value="1"/>
</dbReference>
<dbReference type="GO" id="GO:0004674">
    <property type="term" value="F:protein serine/threonine kinase activity"/>
    <property type="evidence" value="ECO:0007669"/>
    <property type="project" value="UniProtKB-KW"/>
</dbReference>
<keyword evidence="9" id="KW-1185">Reference proteome</keyword>
<dbReference type="Pfam" id="PF00069">
    <property type="entry name" value="Pkinase"/>
    <property type="match status" value="1"/>
</dbReference>
<name>A0A7X2TNE0_9FIRM</name>
<dbReference type="InterPro" id="IPR017441">
    <property type="entry name" value="Protein_kinase_ATP_BS"/>
</dbReference>
<keyword evidence="4 5" id="KW-0067">ATP-binding</keyword>
<dbReference type="CDD" id="cd14014">
    <property type="entry name" value="STKc_PknB_like"/>
    <property type="match status" value="1"/>
</dbReference>
<organism evidence="8 9">
    <name type="scientific">Bilifractor porci</name>
    <dbReference type="NCBI Taxonomy" id="2606636"/>
    <lineage>
        <taxon>Bacteria</taxon>
        <taxon>Bacillati</taxon>
        <taxon>Bacillota</taxon>
        <taxon>Clostridia</taxon>
        <taxon>Lachnospirales</taxon>
        <taxon>Lachnospiraceae</taxon>
        <taxon>Bilifractor</taxon>
    </lineage>
</organism>
<keyword evidence="6" id="KW-0812">Transmembrane</keyword>
<dbReference type="PANTHER" id="PTHR43289:SF34">
    <property type="entry name" value="SERINE_THREONINE-PROTEIN KINASE YBDM-RELATED"/>
    <property type="match status" value="1"/>
</dbReference>
<comment type="caution">
    <text evidence="8">The sequence shown here is derived from an EMBL/GenBank/DDBJ whole genome shotgun (WGS) entry which is preliminary data.</text>
</comment>
<keyword evidence="3 8" id="KW-0418">Kinase</keyword>
<dbReference type="InterPro" id="IPR000719">
    <property type="entry name" value="Prot_kinase_dom"/>
</dbReference>
<dbReference type="AlphaFoldDB" id="A0A7X2TNE0"/>
<protein>
    <submittedName>
        <fullName evidence="8">Serine/threonine protein kinase</fullName>
    </submittedName>
</protein>
<keyword evidence="6" id="KW-0472">Membrane</keyword>
<dbReference type="SMART" id="SM00220">
    <property type="entry name" value="S_TKc"/>
    <property type="match status" value="1"/>
</dbReference>
<dbReference type="Gene3D" id="3.30.200.20">
    <property type="entry name" value="Phosphorylase Kinase, domain 1"/>
    <property type="match status" value="1"/>
</dbReference>
<dbReference type="GO" id="GO:0005524">
    <property type="term" value="F:ATP binding"/>
    <property type="evidence" value="ECO:0007669"/>
    <property type="project" value="UniProtKB-UniRule"/>
</dbReference>
<keyword evidence="1" id="KW-0808">Transferase</keyword>
<accession>A0A7X2TNE0</accession>
<feature type="domain" description="Protein kinase" evidence="7">
    <location>
        <begin position="87"/>
        <end position="342"/>
    </location>
</feature>
<sequence length="644" mass="73616">MPQPLSAGWRTNWRRLSQKCGQAGPDRLRNCFRAKERSCRRIFCGMPVCCAVPLRGCLRLPGSCIRRSRGCWSRKTMRRGEILDGKYEILKVIGKGGMSVVYLARDIRLHKYWAVKEIFRTGRDAAGRKTVCGLLTEASLMRALDHPALPRIVDILEKDSQIYLIMDYIEGESLYCLLQKNGPFSERETADIGIQLCDVLQYLHTRNPPVIYRDMKPSNVIRRPGGKLALIDFGIAREYKEDSELDTVILGTEGYAAPEQHGTGQSDRRSDIFALGMTLIHLLTGTDPKHDPYLYRAHPLRGIDKGISEGMEIILNKCTAFRPEDRYQNCLELKKDLENPEKLSAVRKRKKKRKRLLYSAVCVSLVLSVSGGIVLHAAGQWKKDSEYRALLSVPPSVSCRERVQGYKKAIELEEKRPEAYLKLLQTWQEQGVFTEQESRYFTNAYNRNLRYFQADDPRVLELNYQAGVTCLYLYTGGDGSFRNRILKSDPYFRRVTGSGSEDYANYRLSETYCMLGDFYKKYVCNAVGVYEPGKKDYQALLRSFRLCLQKSESSRYGGADYVGLLMDREMLYILNDQRRGLAAEQIPLEEVLDLVSEIKKDAGERQAAQNKSFVLQEEVLSGSGTCWNNITRTYENFKKSDSEP</sequence>
<evidence type="ECO:0000256" key="4">
    <source>
        <dbReference type="ARBA" id="ARBA00022840"/>
    </source>
</evidence>
<keyword evidence="6" id="KW-1133">Transmembrane helix</keyword>
<reference evidence="8 9" key="1">
    <citation type="submission" date="2019-08" db="EMBL/GenBank/DDBJ databases">
        <title>In-depth cultivation of the pig gut microbiome towards novel bacterial diversity and tailored functional studies.</title>
        <authorList>
            <person name="Wylensek D."/>
            <person name="Hitch T.C.A."/>
            <person name="Clavel T."/>
        </authorList>
    </citation>
    <scope>NUCLEOTIDE SEQUENCE [LARGE SCALE GENOMIC DNA]</scope>
    <source>
        <strain evidence="8 9">Oil+RF-744-WCA-WT-13</strain>
    </source>
</reference>
<keyword evidence="8" id="KW-0723">Serine/threonine-protein kinase</keyword>